<dbReference type="SUPFAM" id="SSF49299">
    <property type="entry name" value="PKD domain"/>
    <property type="match status" value="1"/>
</dbReference>
<dbReference type="EMBL" id="MQUC01000003">
    <property type="protein sequence ID" value="PRP67808.1"/>
    <property type="molecule type" value="Genomic_DNA"/>
</dbReference>
<dbReference type="OrthoDB" id="9809583at2"/>
<accession>A0A2S9WWE8</accession>
<evidence type="ECO:0000256" key="1">
    <source>
        <dbReference type="SAM" id="SignalP"/>
    </source>
</evidence>
<dbReference type="InterPro" id="IPR035986">
    <property type="entry name" value="PKD_dom_sf"/>
</dbReference>
<protein>
    <recommendedName>
        <fullName evidence="2">PKD domain-containing protein</fullName>
    </recommendedName>
</protein>
<keyword evidence="1" id="KW-0732">Signal</keyword>
<dbReference type="AlphaFoldDB" id="A0A2S9WWE8"/>
<proteinExistence type="predicted"/>
<dbReference type="PROSITE" id="PS50093">
    <property type="entry name" value="PKD"/>
    <property type="match status" value="1"/>
</dbReference>
<gene>
    <name evidence="3" type="ORF">BST86_12240</name>
</gene>
<dbReference type="RefSeq" id="WP_105983508.1">
    <property type="nucleotide sequence ID" value="NZ_MQUC01000003.1"/>
</dbReference>
<reference evidence="3 4" key="1">
    <citation type="submission" date="2016-11" db="EMBL/GenBank/DDBJ databases">
        <title>Trade-off between light-utilization and light-protection in marine flavobacteria.</title>
        <authorList>
            <person name="Kumagai Y."/>
        </authorList>
    </citation>
    <scope>NUCLEOTIDE SEQUENCE [LARGE SCALE GENOMIC DNA]</scope>
    <source>
        <strain evidence="3 4">JCM 17109</strain>
    </source>
</reference>
<evidence type="ECO:0000313" key="3">
    <source>
        <dbReference type="EMBL" id="PRP67808.1"/>
    </source>
</evidence>
<feature type="chain" id="PRO_5015623025" description="PKD domain-containing protein" evidence="1">
    <location>
        <begin position="22"/>
        <end position="329"/>
    </location>
</feature>
<dbReference type="InterPro" id="IPR013783">
    <property type="entry name" value="Ig-like_fold"/>
</dbReference>
<name>A0A2S9WWE8_9FLAO</name>
<dbReference type="Proteomes" id="UP000239532">
    <property type="component" value="Unassembled WGS sequence"/>
</dbReference>
<evidence type="ECO:0000313" key="4">
    <source>
        <dbReference type="Proteomes" id="UP000239532"/>
    </source>
</evidence>
<dbReference type="PROSITE" id="PS51257">
    <property type="entry name" value="PROKAR_LIPOPROTEIN"/>
    <property type="match status" value="1"/>
</dbReference>
<dbReference type="CDD" id="cd00146">
    <property type="entry name" value="PKD"/>
    <property type="match status" value="1"/>
</dbReference>
<feature type="signal peptide" evidence="1">
    <location>
        <begin position="1"/>
        <end position="21"/>
    </location>
</feature>
<keyword evidence="4" id="KW-1185">Reference proteome</keyword>
<organism evidence="3 4">
    <name type="scientific">Nonlabens agnitus</name>
    <dbReference type="NCBI Taxonomy" id="870484"/>
    <lineage>
        <taxon>Bacteria</taxon>
        <taxon>Pseudomonadati</taxon>
        <taxon>Bacteroidota</taxon>
        <taxon>Flavobacteriia</taxon>
        <taxon>Flavobacteriales</taxon>
        <taxon>Flavobacteriaceae</taxon>
        <taxon>Nonlabens</taxon>
    </lineage>
</organism>
<feature type="domain" description="PKD" evidence="2">
    <location>
        <begin position="57"/>
        <end position="121"/>
    </location>
</feature>
<evidence type="ECO:0000259" key="2">
    <source>
        <dbReference type="PROSITE" id="PS50093"/>
    </source>
</evidence>
<dbReference type="Pfam" id="PF18911">
    <property type="entry name" value="PKD_4"/>
    <property type="match status" value="1"/>
</dbReference>
<dbReference type="InterPro" id="IPR000601">
    <property type="entry name" value="PKD_dom"/>
</dbReference>
<sequence length="329" mass="35809">MKNYYKLLLMLVLGISIQSCQDDDTEFGEIITPSNLNISVSIQGQSVADPNGDGTGIVVFSAAADNALNYTYDFGDGRTGSTFNGVIEHRFVQLGVISYNVTVTATGTGGAASTETIVIDVLSTFDDAEAKQFLTGGTSKTWYWSVAESSHWGVGPSSPDRIADQAPAAYYTPAFFSVPAFGRYCNDLTECFYEDEMTFTQDGIDVIFELNNFGSTYFHNSYLSQFGGPSANNPDNADECLPFDAPAPGVITFVPTTDTVVPVEESRKTTMILPNDNFISWYAGSSEYEILEISENRIVLRCIQGNNPDLAWYHTLTTDVPVNPNPTCS</sequence>
<comment type="caution">
    <text evidence="3">The sequence shown here is derived from an EMBL/GenBank/DDBJ whole genome shotgun (WGS) entry which is preliminary data.</text>
</comment>
<dbReference type="Gene3D" id="2.60.40.10">
    <property type="entry name" value="Immunoglobulins"/>
    <property type="match status" value="1"/>
</dbReference>